<protein>
    <submittedName>
        <fullName evidence="5">Peptidase E</fullName>
    </submittedName>
</protein>
<dbReference type="CDD" id="cd03146">
    <property type="entry name" value="GAT1_Peptidase_E"/>
    <property type="match status" value="1"/>
</dbReference>
<keyword evidence="3" id="KW-0378">Hydrolase</keyword>
<evidence type="ECO:0000256" key="4">
    <source>
        <dbReference type="ARBA" id="ARBA00022825"/>
    </source>
</evidence>
<reference evidence="5 6" key="1">
    <citation type="submission" date="2016-06" db="EMBL/GenBank/DDBJ databases">
        <authorList>
            <person name="Kjaerup R.B."/>
            <person name="Dalgaard T.S."/>
            <person name="Juul-Madsen H.R."/>
        </authorList>
    </citation>
    <scope>NUCLEOTIDE SEQUENCE [LARGE SCALE GENOMIC DNA]</scope>
    <source>
        <strain evidence="5 6">DSM 43913</strain>
    </source>
</reference>
<dbReference type="PANTHER" id="PTHR20842:SF0">
    <property type="entry name" value="ALPHA-ASPARTYL DIPEPTIDASE"/>
    <property type="match status" value="1"/>
</dbReference>
<name>A0A1C5G3K8_MICEH</name>
<keyword evidence="2" id="KW-0645">Protease</keyword>
<dbReference type="GO" id="GO:0006508">
    <property type="term" value="P:proteolysis"/>
    <property type="evidence" value="ECO:0007669"/>
    <property type="project" value="UniProtKB-KW"/>
</dbReference>
<evidence type="ECO:0000313" key="5">
    <source>
        <dbReference type="EMBL" id="SCG14270.1"/>
    </source>
</evidence>
<dbReference type="Proteomes" id="UP000198251">
    <property type="component" value="Chromosome I"/>
</dbReference>
<gene>
    <name evidence="5" type="ORF">GA0070610_0470</name>
</gene>
<sequence length="255" mass="27194">MGTVDPDGRTTVPASEPTILATSMGIYAPRHEGGPRRVNPVFDLAAELAGAGPEPRICFLNQAEGDQPTTLARVYEAFAGSRFRMMHLALFPMPNVDDVRAHLLAQDVIWVGGGSVANLCAVWQVHGLGQILRECWESGVVLGGVSAGSICWHTGGATDSFGTTLRGFTGGLGWLPYGNGVHYDSEEQRRPLMHRLVADGTLPTAHCTDDGTGLLYRGTRLVEAVADREGVSAYEVSRAEDGTARETPIAPRLLA</sequence>
<dbReference type="AlphaFoldDB" id="A0A1C5G3K8"/>
<dbReference type="Gene3D" id="3.40.50.880">
    <property type="match status" value="1"/>
</dbReference>
<evidence type="ECO:0000256" key="3">
    <source>
        <dbReference type="ARBA" id="ARBA00022801"/>
    </source>
</evidence>
<dbReference type="PANTHER" id="PTHR20842">
    <property type="entry name" value="PROTEASE S51 ALPHA-ASPARTYL DIPEPTIDASE"/>
    <property type="match status" value="1"/>
</dbReference>
<dbReference type="GO" id="GO:0008236">
    <property type="term" value="F:serine-type peptidase activity"/>
    <property type="evidence" value="ECO:0007669"/>
    <property type="project" value="UniProtKB-KW"/>
</dbReference>
<dbReference type="InterPro" id="IPR005320">
    <property type="entry name" value="Peptidase_S51"/>
</dbReference>
<dbReference type="InterPro" id="IPR029062">
    <property type="entry name" value="Class_I_gatase-like"/>
</dbReference>
<organism evidence="5 6">
    <name type="scientific">Micromonospora echinofusca</name>
    <dbReference type="NCBI Taxonomy" id="47858"/>
    <lineage>
        <taxon>Bacteria</taxon>
        <taxon>Bacillati</taxon>
        <taxon>Actinomycetota</taxon>
        <taxon>Actinomycetes</taxon>
        <taxon>Micromonosporales</taxon>
        <taxon>Micromonosporaceae</taxon>
        <taxon>Micromonospora</taxon>
    </lineage>
</organism>
<evidence type="ECO:0000256" key="1">
    <source>
        <dbReference type="ARBA" id="ARBA00006534"/>
    </source>
</evidence>
<evidence type="ECO:0000256" key="2">
    <source>
        <dbReference type="ARBA" id="ARBA00022670"/>
    </source>
</evidence>
<dbReference type="SUPFAM" id="SSF52317">
    <property type="entry name" value="Class I glutamine amidotransferase-like"/>
    <property type="match status" value="1"/>
</dbReference>
<accession>A0A1C5G3K8</accession>
<keyword evidence="4" id="KW-0720">Serine protease</keyword>
<dbReference type="EMBL" id="LT607733">
    <property type="protein sequence ID" value="SCG14270.1"/>
    <property type="molecule type" value="Genomic_DNA"/>
</dbReference>
<evidence type="ECO:0000313" key="6">
    <source>
        <dbReference type="Proteomes" id="UP000198251"/>
    </source>
</evidence>
<dbReference type="Pfam" id="PF03575">
    <property type="entry name" value="Peptidase_S51"/>
    <property type="match status" value="1"/>
</dbReference>
<keyword evidence="6" id="KW-1185">Reference proteome</keyword>
<proteinExistence type="inferred from homology"/>
<comment type="similarity">
    <text evidence="1">Belongs to the peptidase S51 family.</text>
</comment>